<comment type="catalytic activity">
    <reaction evidence="1">
        <text>ATP + protein L-histidine = ADP + protein N-phospho-L-histidine.</text>
        <dbReference type="EC" id="2.7.13.3"/>
    </reaction>
</comment>
<feature type="transmembrane region" description="Helical" evidence="10">
    <location>
        <begin position="26"/>
        <end position="46"/>
    </location>
</feature>
<dbReference type="PROSITE" id="PS50109">
    <property type="entry name" value="HIS_KIN"/>
    <property type="match status" value="1"/>
</dbReference>
<keyword evidence="10" id="KW-0472">Membrane</keyword>
<organism evidence="12 13">
    <name type="scientific">Roseofilum casamattae BLCC-M143</name>
    <dbReference type="NCBI Taxonomy" id="3022442"/>
    <lineage>
        <taxon>Bacteria</taxon>
        <taxon>Bacillati</taxon>
        <taxon>Cyanobacteriota</taxon>
        <taxon>Cyanophyceae</taxon>
        <taxon>Desertifilales</taxon>
        <taxon>Desertifilaceae</taxon>
        <taxon>Roseofilum</taxon>
        <taxon>Roseofilum casamattae</taxon>
    </lineage>
</organism>
<evidence type="ECO:0000256" key="2">
    <source>
        <dbReference type="ARBA" id="ARBA00004651"/>
    </source>
</evidence>
<dbReference type="InterPro" id="IPR003594">
    <property type="entry name" value="HATPase_dom"/>
</dbReference>
<dbReference type="SMART" id="SM00388">
    <property type="entry name" value="HisKA"/>
    <property type="match status" value="1"/>
</dbReference>
<dbReference type="InterPro" id="IPR003661">
    <property type="entry name" value="HisK_dim/P_dom"/>
</dbReference>
<sequence length="662" mass="75748">MVKPLRSPVEAETISSSHVLSLGIKLFLSIFLPTASAIAFGLGALYQIQTSLIYREITEIERELIAEKSERLSEHFREVRADLLILSQQGELQPILDPQSDRPIVEQFQGALAQEYLIFAREKQVYDQIRALNLQGKEQVRVNLNRGQPTIISGNKLQNKSHRYWFHATLNLSEGEIFISPLDLNVEFGQIEQPLKPTIRFSTPVFDSSATMRGMVVVNYLADRFLQELSTHLSYSESMWLLNDRGYWLKSTQPEDEWGFMYEDERRNLTLAKTLPQTWAQINQAERGQFQTAEGLYTFTTIYPLQKWHKRDTYQWKLVTHVPTDILQSYSRETRNQLLLLFAALMGLTTIGSVFFVQAKLNHQQSDRQVKGLQNSMEDLYRNQAQLVQTEKMASLGQLVAGIAHEINNPVNFIHGNLIHAQKYFEDVVDLLKLYQSYYPQTDSEISDMAEDIELEFIKDDATQLFQSMHMGTERISEIVKSLRIFSRLDESETKEVNLHEGIDSTLTILQTRLRSNDWRPAIKVTKHYGNLPKIECYAGQLNQVFMNILSNAIDALEERDRERTFAQMEANPSAITIETRQKRDSIIIQISDNGLGINPAAQRRLFDPFFTTKPVGKGTGLGLAISYQVITEKHKGILSCSSEPGLTTFAIEIPLKSVNYP</sequence>
<dbReference type="InterPro" id="IPR036097">
    <property type="entry name" value="HisK_dim/P_sf"/>
</dbReference>
<keyword evidence="7" id="KW-0808">Transferase</keyword>
<dbReference type="EC" id="2.7.13.3" evidence="3"/>
<reference evidence="12 13" key="1">
    <citation type="submission" date="2023-01" db="EMBL/GenBank/DDBJ databases">
        <title>Novel diversity within Roseofilum (Cyanobacteria; Desertifilaceae) from marine benthic mats with descriptions of four novel species.</title>
        <authorList>
            <person name="Wang Y."/>
            <person name="Berthold D.E."/>
            <person name="Hu J."/>
            <person name="Lefler F.W."/>
            <person name="Laughinghouse H.D. IV."/>
        </authorList>
    </citation>
    <scope>NUCLEOTIDE SEQUENCE [LARGE SCALE GENOMIC DNA]</scope>
    <source>
        <strain evidence="12 13">BLCC-M143</strain>
    </source>
</reference>
<feature type="domain" description="Histidine kinase" evidence="11">
    <location>
        <begin position="402"/>
        <end position="658"/>
    </location>
</feature>
<evidence type="ECO:0000256" key="4">
    <source>
        <dbReference type="ARBA" id="ARBA00022475"/>
    </source>
</evidence>
<keyword evidence="6 10" id="KW-0812">Transmembrane</keyword>
<dbReference type="Pfam" id="PF02518">
    <property type="entry name" value="HATPase_c"/>
    <property type="match status" value="1"/>
</dbReference>
<dbReference type="Gene3D" id="3.30.565.10">
    <property type="entry name" value="Histidine kinase-like ATPase, C-terminal domain"/>
    <property type="match status" value="1"/>
</dbReference>
<keyword evidence="12" id="KW-0547">Nucleotide-binding</keyword>
<evidence type="ECO:0000256" key="9">
    <source>
        <dbReference type="ARBA" id="ARBA00023012"/>
    </source>
</evidence>
<evidence type="ECO:0000256" key="5">
    <source>
        <dbReference type="ARBA" id="ARBA00022553"/>
    </source>
</evidence>
<dbReference type="Pfam" id="PF21623">
    <property type="entry name" value="HK_sensor_dom_bact"/>
    <property type="match status" value="1"/>
</dbReference>
<dbReference type="RefSeq" id="WP_283759206.1">
    <property type="nucleotide sequence ID" value="NZ_JAQOSQ010000016.1"/>
</dbReference>
<gene>
    <name evidence="12" type="ORF">PMH09_15295</name>
</gene>
<dbReference type="Proteomes" id="UP001232992">
    <property type="component" value="Unassembled WGS sequence"/>
</dbReference>
<keyword evidence="4" id="KW-1003">Cell membrane</keyword>
<dbReference type="InterPro" id="IPR004358">
    <property type="entry name" value="Sig_transdc_His_kin-like_C"/>
</dbReference>
<dbReference type="SUPFAM" id="SSF103190">
    <property type="entry name" value="Sensory domain-like"/>
    <property type="match status" value="2"/>
</dbReference>
<dbReference type="SMART" id="SM00387">
    <property type="entry name" value="HATPase_c"/>
    <property type="match status" value="1"/>
</dbReference>
<evidence type="ECO:0000256" key="1">
    <source>
        <dbReference type="ARBA" id="ARBA00000085"/>
    </source>
</evidence>
<dbReference type="GO" id="GO:0005524">
    <property type="term" value="F:ATP binding"/>
    <property type="evidence" value="ECO:0007669"/>
    <property type="project" value="UniProtKB-KW"/>
</dbReference>
<dbReference type="InterPro" id="IPR029151">
    <property type="entry name" value="Sensor-like_sf"/>
</dbReference>
<keyword evidence="5" id="KW-0597">Phosphoprotein</keyword>
<keyword evidence="12" id="KW-0067">ATP-binding</keyword>
<dbReference type="Gene3D" id="3.30.450.20">
    <property type="entry name" value="PAS domain"/>
    <property type="match status" value="2"/>
</dbReference>
<keyword evidence="9" id="KW-0902">Two-component regulatory system</keyword>
<dbReference type="SUPFAM" id="SSF55874">
    <property type="entry name" value="ATPase domain of HSP90 chaperone/DNA topoisomerase II/histidine kinase"/>
    <property type="match status" value="1"/>
</dbReference>
<dbReference type="InterPro" id="IPR005467">
    <property type="entry name" value="His_kinase_dom"/>
</dbReference>
<keyword evidence="13" id="KW-1185">Reference proteome</keyword>
<keyword evidence="7" id="KW-0418">Kinase</keyword>
<dbReference type="Gene3D" id="1.10.287.130">
    <property type="match status" value="1"/>
</dbReference>
<comment type="caution">
    <text evidence="12">The sequence shown here is derived from an EMBL/GenBank/DDBJ whole genome shotgun (WGS) entry which is preliminary data.</text>
</comment>
<dbReference type="PRINTS" id="PR00344">
    <property type="entry name" value="BCTRLSENSOR"/>
</dbReference>
<dbReference type="EMBL" id="JAQOSQ010000016">
    <property type="protein sequence ID" value="MDJ1184551.1"/>
    <property type="molecule type" value="Genomic_DNA"/>
</dbReference>
<dbReference type="CDD" id="cd00082">
    <property type="entry name" value="HisKA"/>
    <property type="match status" value="1"/>
</dbReference>
<protein>
    <recommendedName>
        <fullName evidence="3">histidine kinase</fullName>
        <ecNumber evidence="3">2.7.13.3</ecNumber>
    </recommendedName>
</protein>
<evidence type="ECO:0000256" key="3">
    <source>
        <dbReference type="ARBA" id="ARBA00012438"/>
    </source>
</evidence>
<evidence type="ECO:0000256" key="8">
    <source>
        <dbReference type="ARBA" id="ARBA00022989"/>
    </source>
</evidence>
<evidence type="ECO:0000256" key="7">
    <source>
        <dbReference type="ARBA" id="ARBA00022777"/>
    </source>
</evidence>
<dbReference type="PANTHER" id="PTHR43065:SF48">
    <property type="entry name" value="HISTIDINE KINASE"/>
    <property type="match status" value="1"/>
</dbReference>
<dbReference type="InterPro" id="IPR048760">
    <property type="entry name" value="VP0354-like_sensor_dom"/>
</dbReference>
<comment type="subcellular location">
    <subcellularLocation>
        <location evidence="2">Cell membrane</location>
        <topology evidence="2">Multi-pass membrane protein</topology>
    </subcellularLocation>
</comment>
<accession>A0ABT7C1I3</accession>
<evidence type="ECO:0000256" key="6">
    <source>
        <dbReference type="ARBA" id="ARBA00022692"/>
    </source>
</evidence>
<evidence type="ECO:0000259" key="11">
    <source>
        <dbReference type="PROSITE" id="PS50109"/>
    </source>
</evidence>
<keyword evidence="8 10" id="KW-1133">Transmembrane helix</keyword>
<evidence type="ECO:0000256" key="10">
    <source>
        <dbReference type="SAM" id="Phobius"/>
    </source>
</evidence>
<proteinExistence type="predicted"/>
<evidence type="ECO:0000313" key="12">
    <source>
        <dbReference type="EMBL" id="MDJ1184551.1"/>
    </source>
</evidence>
<name>A0ABT7C1I3_9CYAN</name>
<dbReference type="InterPro" id="IPR036890">
    <property type="entry name" value="HATPase_C_sf"/>
</dbReference>
<dbReference type="SUPFAM" id="SSF47384">
    <property type="entry name" value="Homodimeric domain of signal transducing histidine kinase"/>
    <property type="match status" value="1"/>
</dbReference>
<evidence type="ECO:0000313" key="13">
    <source>
        <dbReference type="Proteomes" id="UP001232992"/>
    </source>
</evidence>
<feature type="transmembrane region" description="Helical" evidence="10">
    <location>
        <begin position="338"/>
        <end position="357"/>
    </location>
</feature>
<dbReference type="PANTHER" id="PTHR43065">
    <property type="entry name" value="SENSOR HISTIDINE KINASE"/>
    <property type="match status" value="1"/>
</dbReference>